<evidence type="ECO:0000313" key="9">
    <source>
        <dbReference type="Proteomes" id="UP001481872"/>
    </source>
</evidence>
<keyword evidence="3 6" id="KW-0812">Transmembrane</keyword>
<keyword evidence="5 6" id="KW-0472">Membrane</keyword>
<evidence type="ECO:0000259" key="7">
    <source>
        <dbReference type="Pfam" id="PF04024"/>
    </source>
</evidence>
<dbReference type="RefSeq" id="WP_108831019.1">
    <property type="nucleotide sequence ID" value="NZ_JBBNPS010000013.1"/>
</dbReference>
<proteinExistence type="predicted"/>
<keyword evidence="4 6" id="KW-1133">Transmembrane helix</keyword>
<accession>A0ABV1J6E2</accession>
<dbReference type="InterPro" id="IPR007168">
    <property type="entry name" value="Phageshock_PspC_N"/>
</dbReference>
<evidence type="ECO:0000313" key="8">
    <source>
        <dbReference type="EMBL" id="MEQ3353761.1"/>
    </source>
</evidence>
<sequence length="63" mass="6950">MKKELRRSTTDRVFAGVCGGLGEYFDIDSNIVRVLWVLFALGGGSGLLVYIICALLIPEESTW</sequence>
<evidence type="ECO:0000256" key="1">
    <source>
        <dbReference type="ARBA" id="ARBA00004162"/>
    </source>
</evidence>
<evidence type="ECO:0000256" key="5">
    <source>
        <dbReference type="ARBA" id="ARBA00023136"/>
    </source>
</evidence>
<dbReference type="EMBL" id="JBBNPS010000013">
    <property type="protein sequence ID" value="MEQ3353761.1"/>
    <property type="molecule type" value="Genomic_DNA"/>
</dbReference>
<comment type="caution">
    <text evidence="8">The sequence shown here is derived from an EMBL/GenBank/DDBJ whole genome shotgun (WGS) entry which is preliminary data.</text>
</comment>
<feature type="domain" description="Phage shock protein PspC N-terminal" evidence="7">
    <location>
        <begin position="3"/>
        <end position="60"/>
    </location>
</feature>
<reference evidence="8 9" key="1">
    <citation type="submission" date="2024-04" db="EMBL/GenBank/DDBJ databases">
        <title>Human intestinal bacterial collection.</title>
        <authorList>
            <person name="Pauvert C."/>
            <person name="Hitch T.C.A."/>
            <person name="Clavel T."/>
        </authorList>
    </citation>
    <scope>NUCLEOTIDE SEQUENCE [LARGE SCALE GENOMIC DNA]</scope>
    <source>
        <strain evidence="8 9">CLA-SR-H026</strain>
    </source>
</reference>
<evidence type="ECO:0000256" key="4">
    <source>
        <dbReference type="ARBA" id="ARBA00022989"/>
    </source>
</evidence>
<gene>
    <name evidence="8" type="ORF">AAA081_05520</name>
</gene>
<protein>
    <submittedName>
        <fullName evidence="8">PspC domain-containing protein</fullName>
    </submittedName>
</protein>
<evidence type="ECO:0000256" key="2">
    <source>
        <dbReference type="ARBA" id="ARBA00022475"/>
    </source>
</evidence>
<dbReference type="InterPro" id="IPR052027">
    <property type="entry name" value="PspC"/>
</dbReference>
<name>A0ABV1J6E2_9FIRM</name>
<evidence type="ECO:0000256" key="6">
    <source>
        <dbReference type="SAM" id="Phobius"/>
    </source>
</evidence>
<organism evidence="8 9">
    <name type="scientific">Aedoeadaptatus acetigenes</name>
    <dbReference type="NCBI Taxonomy" id="2981723"/>
    <lineage>
        <taxon>Bacteria</taxon>
        <taxon>Bacillati</taxon>
        <taxon>Bacillota</taxon>
        <taxon>Tissierellia</taxon>
        <taxon>Tissierellales</taxon>
        <taxon>Peptoniphilaceae</taxon>
        <taxon>Aedoeadaptatus</taxon>
    </lineage>
</organism>
<dbReference type="PANTHER" id="PTHR33885">
    <property type="entry name" value="PHAGE SHOCK PROTEIN C"/>
    <property type="match status" value="1"/>
</dbReference>
<feature type="transmembrane region" description="Helical" evidence="6">
    <location>
        <begin position="34"/>
        <end position="57"/>
    </location>
</feature>
<comment type="subcellular location">
    <subcellularLocation>
        <location evidence="1">Cell membrane</location>
        <topology evidence="1">Single-pass membrane protein</topology>
    </subcellularLocation>
</comment>
<dbReference type="Proteomes" id="UP001481872">
    <property type="component" value="Unassembled WGS sequence"/>
</dbReference>
<dbReference type="PANTHER" id="PTHR33885:SF3">
    <property type="entry name" value="PHAGE SHOCK PROTEIN C"/>
    <property type="match status" value="1"/>
</dbReference>
<keyword evidence="2" id="KW-1003">Cell membrane</keyword>
<evidence type="ECO:0000256" key="3">
    <source>
        <dbReference type="ARBA" id="ARBA00022692"/>
    </source>
</evidence>
<keyword evidence="9" id="KW-1185">Reference proteome</keyword>
<dbReference type="Pfam" id="PF04024">
    <property type="entry name" value="PspC"/>
    <property type="match status" value="1"/>
</dbReference>